<dbReference type="InterPro" id="IPR050090">
    <property type="entry name" value="Tyrosine_recombinase_XerCD"/>
</dbReference>
<keyword evidence="3 5" id="KW-0238">DNA-binding</keyword>
<dbReference type="GO" id="GO:0006310">
    <property type="term" value="P:DNA recombination"/>
    <property type="evidence" value="ECO:0007669"/>
    <property type="project" value="UniProtKB-KW"/>
</dbReference>
<evidence type="ECO:0000259" key="6">
    <source>
        <dbReference type="PROSITE" id="PS51898"/>
    </source>
</evidence>
<organism evidence="8 9">
    <name type="scientific">Pelosinus propionicus DSM 13327</name>
    <dbReference type="NCBI Taxonomy" id="1123291"/>
    <lineage>
        <taxon>Bacteria</taxon>
        <taxon>Bacillati</taxon>
        <taxon>Bacillota</taxon>
        <taxon>Negativicutes</taxon>
        <taxon>Selenomonadales</taxon>
        <taxon>Sporomusaceae</taxon>
        <taxon>Pelosinus</taxon>
    </lineage>
</organism>
<name>A0A1I4LIV3_9FIRM</name>
<dbReference type="InterPro" id="IPR010998">
    <property type="entry name" value="Integrase_recombinase_N"/>
</dbReference>
<sequence>MAKKKKENTRGERGLGTVIKKDNGIFETQVTVGYDPISKKRIRETFSSSDKEEVKNKRLEFLQRRNRFNGIYDKDITLSEWIMEWLEDIKSISLAKTTYAKYNTLIKTHIIPRLGSFPLRDITQKHIQQFINTIYKEGTPRKRGEISIKGTPLSPATVVECHSILFASLDLATTPDKGLLEYNPCSHTELPKIKRRERDIFQDEDICLVLQEARKADIAAEERYKNFKKEEICCWHLAIRLLFETGLRRGELLGLRWKDVDLLTSNVKIQQSYVSLNGQGIPSQLKTKSSYRGLPTQVSTTQELKLWKEKQWQIKLRNKTLYKDQGYIFTNHIGLPIDPNWFSTKLKKLQARLGIKELSPHCTRHTVATKLLQQGVPISDVQAWGGWGSPRVLLEHYSHALPSNKNKVLSILGDLTKENEPSANTESPNH</sequence>
<dbReference type="Pfam" id="PF14659">
    <property type="entry name" value="Phage_int_SAM_3"/>
    <property type="match status" value="1"/>
</dbReference>
<evidence type="ECO:0000313" key="8">
    <source>
        <dbReference type="EMBL" id="SFL91038.1"/>
    </source>
</evidence>
<dbReference type="InterPro" id="IPR004107">
    <property type="entry name" value="Integrase_SAM-like_N"/>
</dbReference>
<dbReference type="GO" id="GO:0015074">
    <property type="term" value="P:DNA integration"/>
    <property type="evidence" value="ECO:0007669"/>
    <property type="project" value="UniProtKB-KW"/>
</dbReference>
<dbReference type="GO" id="GO:0003677">
    <property type="term" value="F:DNA binding"/>
    <property type="evidence" value="ECO:0007669"/>
    <property type="project" value="UniProtKB-UniRule"/>
</dbReference>
<reference evidence="9" key="1">
    <citation type="submission" date="2016-10" db="EMBL/GenBank/DDBJ databases">
        <authorList>
            <person name="Varghese N."/>
            <person name="Submissions S."/>
        </authorList>
    </citation>
    <scope>NUCLEOTIDE SEQUENCE [LARGE SCALE GENOMIC DNA]</scope>
    <source>
        <strain evidence="9">DSM 13327</strain>
    </source>
</reference>
<dbReference type="PANTHER" id="PTHR30349:SF41">
    <property type="entry name" value="INTEGRASE_RECOMBINASE PROTEIN MJ0367-RELATED"/>
    <property type="match status" value="1"/>
</dbReference>
<feature type="domain" description="Core-binding (CB)" evidence="7">
    <location>
        <begin position="76"/>
        <end position="173"/>
    </location>
</feature>
<dbReference type="CDD" id="cd01189">
    <property type="entry name" value="INT_ICEBs1_C_like"/>
    <property type="match status" value="1"/>
</dbReference>
<dbReference type="InterPro" id="IPR044068">
    <property type="entry name" value="CB"/>
</dbReference>
<dbReference type="AlphaFoldDB" id="A0A1I4LIV3"/>
<dbReference type="STRING" id="1123291.SAMN04490355_102524"/>
<feature type="domain" description="Tyr recombinase" evidence="6">
    <location>
        <begin position="196"/>
        <end position="410"/>
    </location>
</feature>
<evidence type="ECO:0000256" key="2">
    <source>
        <dbReference type="ARBA" id="ARBA00022908"/>
    </source>
</evidence>
<evidence type="ECO:0000256" key="3">
    <source>
        <dbReference type="ARBA" id="ARBA00023125"/>
    </source>
</evidence>
<dbReference type="InterPro" id="IPR002104">
    <property type="entry name" value="Integrase_catalytic"/>
</dbReference>
<dbReference type="SUPFAM" id="SSF56349">
    <property type="entry name" value="DNA breaking-rejoining enzymes"/>
    <property type="match status" value="1"/>
</dbReference>
<dbReference type="RefSeq" id="WP_090938423.1">
    <property type="nucleotide sequence ID" value="NZ_FOTS01000025.1"/>
</dbReference>
<comment type="similarity">
    <text evidence="1">Belongs to the 'phage' integrase family.</text>
</comment>
<keyword evidence="4" id="KW-0233">DNA recombination</keyword>
<evidence type="ECO:0000259" key="7">
    <source>
        <dbReference type="PROSITE" id="PS51900"/>
    </source>
</evidence>
<dbReference type="Pfam" id="PF00589">
    <property type="entry name" value="Phage_integrase"/>
    <property type="match status" value="1"/>
</dbReference>
<evidence type="ECO:0000313" key="9">
    <source>
        <dbReference type="Proteomes" id="UP000199520"/>
    </source>
</evidence>
<dbReference type="PROSITE" id="PS51898">
    <property type="entry name" value="TYR_RECOMBINASE"/>
    <property type="match status" value="1"/>
</dbReference>
<dbReference type="InterPro" id="IPR011010">
    <property type="entry name" value="DNA_brk_join_enz"/>
</dbReference>
<keyword evidence="9" id="KW-1185">Reference proteome</keyword>
<evidence type="ECO:0000256" key="4">
    <source>
        <dbReference type="ARBA" id="ARBA00023172"/>
    </source>
</evidence>
<dbReference type="OrthoDB" id="9785687at2"/>
<dbReference type="EMBL" id="FOTS01000025">
    <property type="protein sequence ID" value="SFL91038.1"/>
    <property type="molecule type" value="Genomic_DNA"/>
</dbReference>
<dbReference type="PANTHER" id="PTHR30349">
    <property type="entry name" value="PHAGE INTEGRASE-RELATED"/>
    <property type="match status" value="1"/>
</dbReference>
<dbReference type="Gene3D" id="1.10.150.130">
    <property type="match status" value="1"/>
</dbReference>
<accession>A0A1I4LIV3</accession>
<dbReference type="PROSITE" id="PS51900">
    <property type="entry name" value="CB"/>
    <property type="match status" value="1"/>
</dbReference>
<dbReference type="Gene3D" id="1.10.443.10">
    <property type="entry name" value="Intergrase catalytic core"/>
    <property type="match status" value="1"/>
</dbReference>
<evidence type="ECO:0000256" key="1">
    <source>
        <dbReference type="ARBA" id="ARBA00008857"/>
    </source>
</evidence>
<evidence type="ECO:0000256" key="5">
    <source>
        <dbReference type="PROSITE-ProRule" id="PRU01248"/>
    </source>
</evidence>
<proteinExistence type="inferred from homology"/>
<dbReference type="InterPro" id="IPR013762">
    <property type="entry name" value="Integrase-like_cat_sf"/>
</dbReference>
<dbReference type="Proteomes" id="UP000199520">
    <property type="component" value="Unassembled WGS sequence"/>
</dbReference>
<protein>
    <submittedName>
        <fullName evidence="8">Phage integrase, N-terminal SAM-like domain</fullName>
    </submittedName>
</protein>
<keyword evidence="2" id="KW-0229">DNA integration</keyword>
<gene>
    <name evidence="8" type="ORF">SAMN04490355_102524</name>
</gene>